<dbReference type="InterPro" id="IPR008334">
    <property type="entry name" value="5'-Nucleotdase_C"/>
</dbReference>
<dbReference type="Pfam" id="PF00149">
    <property type="entry name" value="Metallophos"/>
    <property type="match status" value="1"/>
</dbReference>
<dbReference type="PRINTS" id="PR01607">
    <property type="entry name" value="APYRASEFAMLY"/>
</dbReference>
<reference evidence="6" key="1">
    <citation type="submission" date="2017-09" db="EMBL/GenBank/DDBJ databases">
        <authorList>
            <person name="Varghese N."/>
            <person name="Submissions S."/>
        </authorList>
    </citation>
    <scope>NUCLEOTIDE SEQUENCE [LARGE SCALE GENOMIC DNA]</scope>
    <source>
        <strain evidence="6">CGMCC 1.12641</strain>
    </source>
</reference>
<dbReference type="AlphaFoldDB" id="A0A285X496"/>
<dbReference type="EMBL" id="OCMF01000001">
    <property type="protein sequence ID" value="SOC79574.1"/>
    <property type="molecule type" value="Genomic_DNA"/>
</dbReference>
<dbReference type="PANTHER" id="PTHR11575">
    <property type="entry name" value="5'-NUCLEOTIDASE-RELATED"/>
    <property type="match status" value="1"/>
</dbReference>
<keyword evidence="2" id="KW-0378">Hydrolase</keyword>
<dbReference type="GO" id="GO:0030288">
    <property type="term" value="C:outer membrane-bounded periplasmic space"/>
    <property type="evidence" value="ECO:0007669"/>
    <property type="project" value="TreeGrafter"/>
</dbReference>
<dbReference type="Pfam" id="PF02872">
    <property type="entry name" value="5_nucleotid_C"/>
    <property type="match status" value="1"/>
</dbReference>
<comment type="similarity">
    <text evidence="2">Belongs to the 5'-nucleotidase family.</text>
</comment>
<dbReference type="SUPFAM" id="SSF55816">
    <property type="entry name" value="5'-nucleotidase (syn. UDP-sugar hydrolase), C-terminal domain"/>
    <property type="match status" value="1"/>
</dbReference>
<dbReference type="InterPro" id="IPR029052">
    <property type="entry name" value="Metallo-depent_PP-like"/>
</dbReference>
<feature type="domain" description="Calcineurin-like phosphoesterase" evidence="3">
    <location>
        <begin position="40"/>
        <end position="269"/>
    </location>
</feature>
<evidence type="ECO:0000259" key="3">
    <source>
        <dbReference type="Pfam" id="PF00149"/>
    </source>
</evidence>
<dbReference type="OrthoDB" id="9801679at2"/>
<protein>
    <submittedName>
        <fullName evidence="5">5'-nucleotidase</fullName>
    </submittedName>
</protein>
<organism evidence="5 6">
    <name type="scientific">Salinimicrobium sediminis</name>
    <dbReference type="NCBI Taxonomy" id="1343891"/>
    <lineage>
        <taxon>Bacteria</taxon>
        <taxon>Pseudomonadati</taxon>
        <taxon>Bacteroidota</taxon>
        <taxon>Flavobacteriia</taxon>
        <taxon>Flavobacteriales</taxon>
        <taxon>Flavobacteriaceae</taxon>
        <taxon>Salinimicrobium</taxon>
    </lineage>
</organism>
<dbReference type="GO" id="GO:0009166">
    <property type="term" value="P:nucleotide catabolic process"/>
    <property type="evidence" value="ECO:0007669"/>
    <property type="project" value="InterPro"/>
</dbReference>
<dbReference type="CDD" id="cd00845">
    <property type="entry name" value="MPP_UshA_N_like"/>
    <property type="match status" value="1"/>
</dbReference>
<dbReference type="Gene3D" id="3.60.21.10">
    <property type="match status" value="1"/>
</dbReference>
<accession>A0A285X496</accession>
<feature type="domain" description="5'-Nucleotidase C-terminal" evidence="4">
    <location>
        <begin position="343"/>
        <end position="492"/>
    </location>
</feature>
<dbReference type="Proteomes" id="UP000219193">
    <property type="component" value="Unassembled WGS sequence"/>
</dbReference>
<dbReference type="GO" id="GO:0016787">
    <property type="term" value="F:hydrolase activity"/>
    <property type="evidence" value="ECO:0007669"/>
    <property type="project" value="UniProtKB-KW"/>
</dbReference>
<dbReference type="InterPro" id="IPR006179">
    <property type="entry name" value="5_nucleotidase/apyrase"/>
</dbReference>
<dbReference type="PANTHER" id="PTHR11575:SF24">
    <property type="entry name" value="5'-NUCLEOTIDASE"/>
    <property type="match status" value="1"/>
</dbReference>
<dbReference type="RefSeq" id="WP_097055299.1">
    <property type="nucleotide sequence ID" value="NZ_OCMF01000001.1"/>
</dbReference>
<evidence type="ECO:0000256" key="1">
    <source>
        <dbReference type="ARBA" id="ARBA00022729"/>
    </source>
</evidence>
<dbReference type="Gene3D" id="3.90.780.10">
    <property type="entry name" value="5'-Nucleotidase, C-terminal domain"/>
    <property type="match status" value="1"/>
</dbReference>
<evidence type="ECO:0000256" key="2">
    <source>
        <dbReference type="RuleBase" id="RU362119"/>
    </source>
</evidence>
<dbReference type="InterPro" id="IPR036907">
    <property type="entry name" value="5'-Nucleotdase_C_sf"/>
</dbReference>
<dbReference type="InterPro" id="IPR004843">
    <property type="entry name" value="Calcineurin-like_PHP"/>
</dbReference>
<name>A0A285X496_9FLAO</name>
<evidence type="ECO:0000313" key="5">
    <source>
        <dbReference type="EMBL" id="SOC79574.1"/>
    </source>
</evidence>
<proteinExistence type="inferred from homology"/>
<gene>
    <name evidence="5" type="ORF">SAMN06296241_1103</name>
</gene>
<dbReference type="SUPFAM" id="SSF56300">
    <property type="entry name" value="Metallo-dependent phosphatases"/>
    <property type="match status" value="1"/>
</dbReference>
<keyword evidence="6" id="KW-1185">Reference proteome</keyword>
<keyword evidence="2" id="KW-0547">Nucleotide-binding</keyword>
<evidence type="ECO:0000259" key="4">
    <source>
        <dbReference type="Pfam" id="PF02872"/>
    </source>
</evidence>
<evidence type="ECO:0000313" key="6">
    <source>
        <dbReference type="Proteomes" id="UP000219193"/>
    </source>
</evidence>
<dbReference type="GO" id="GO:0000166">
    <property type="term" value="F:nucleotide binding"/>
    <property type="evidence" value="ECO:0007669"/>
    <property type="project" value="UniProtKB-KW"/>
</dbReference>
<sequence length="535" mass="59386">MRRGKLLKMVSMGVIFAIVTSCGQRNIATSGNRGKQQTITLLHTNDIHGNYMPFLTTTGSATSQTGDAGRDTLITFKQQAEIGGFAVLATAVKEIRKSKGDENVLLLDSGDAFGDDLLGNLTRGEAVIRMMKKLGYNYLSLGNHDFDYGRERTEELMKIAGFPFGAANIRDKRTGKSIFGNPYLIKEIGGTKIAILSLGYHNTDLTGNSENMKDLEFLRGNEVLKEVLLEVKEQADIIILLSHQGTAVDRLTAEEFSEIDLILGGHSHDLISKPEKINNTYMVQALSDAAALGEIDLEITDGKLTGIKANHQLLWLSDFEKDGEMENLIKELRAPHLVHLEEVIATATEVIDRQYKTESSFDKFVGNLLRKEYEAEIAFLPGVGYGISLQGDITREDLYRLIPHPPKIVTLSLTGKQVKATLEQTATNQKPGDKYEVVGGLLQSSGVSYTLDYSKSVGNRITAVQVNGKDLDLEKEYKIVTHSGMLKGLHRYNEIGKGKNIDRKDIQLNEFVTEKFRELKDISNPENMKEIKFIK</sequence>
<keyword evidence="1" id="KW-0732">Signal</keyword>
<dbReference type="PROSITE" id="PS51257">
    <property type="entry name" value="PROKAR_LIPOPROTEIN"/>
    <property type="match status" value="1"/>
</dbReference>